<accession>A0A482W6L0</accession>
<keyword evidence="7" id="KW-0285">Flavoprotein</keyword>
<dbReference type="Pfam" id="PF01243">
    <property type="entry name" value="PNPOx_N"/>
    <property type="match status" value="1"/>
</dbReference>
<dbReference type="InterPro" id="IPR019576">
    <property type="entry name" value="Pyridoxamine_oxidase_dimer_C"/>
</dbReference>
<feature type="non-terminal residue" evidence="12">
    <location>
        <position position="193"/>
    </location>
</feature>
<keyword evidence="13" id="KW-1185">Reference proteome</keyword>
<dbReference type="Pfam" id="PF10590">
    <property type="entry name" value="PNP_phzG_C"/>
    <property type="match status" value="1"/>
</dbReference>
<dbReference type="PIRSF" id="PIRSF000190">
    <property type="entry name" value="Pyd_amn-ph_oxd"/>
    <property type="match status" value="1"/>
</dbReference>
<keyword evidence="9" id="KW-0560">Oxidoreductase</keyword>
<dbReference type="PANTHER" id="PTHR10851">
    <property type="entry name" value="PYRIDOXINE-5-PHOSPHATE OXIDASE"/>
    <property type="match status" value="1"/>
</dbReference>
<evidence type="ECO:0000256" key="4">
    <source>
        <dbReference type="ARBA" id="ARBA00005037"/>
    </source>
</evidence>
<dbReference type="OrthoDB" id="303614at2759"/>
<evidence type="ECO:0000256" key="9">
    <source>
        <dbReference type="ARBA" id="ARBA00023002"/>
    </source>
</evidence>
<dbReference type="GO" id="GO:0008615">
    <property type="term" value="P:pyridoxine biosynthetic process"/>
    <property type="evidence" value="ECO:0007669"/>
    <property type="project" value="InterPro"/>
</dbReference>
<evidence type="ECO:0000313" key="12">
    <source>
        <dbReference type="EMBL" id="RZC40810.1"/>
    </source>
</evidence>
<evidence type="ECO:0000259" key="10">
    <source>
        <dbReference type="Pfam" id="PF01243"/>
    </source>
</evidence>
<evidence type="ECO:0000256" key="6">
    <source>
        <dbReference type="ARBA" id="ARBA00012801"/>
    </source>
</evidence>
<name>A0A482W6L0_ASBVE</name>
<reference evidence="12 13" key="1">
    <citation type="submission" date="2017-03" db="EMBL/GenBank/DDBJ databases">
        <title>Genome of the blue death feigning beetle - Asbolus verrucosus.</title>
        <authorList>
            <person name="Rider S.D."/>
        </authorList>
    </citation>
    <scope>NUCLEOTIDE SEQUENCE [LARGE SCALE GENOMIC DNA]</scope>
    <source>
        <strain evidence="12">Butters</strain>
        <tissue evidence="12">Head and leg muscle</tissue>
    </source>
</reference>
<dbReference type="InterPro" id="IPR011576">
    <property type="entry name" value="Pyridox_Oxase_N"/>
</dbReference>
<feature type="domain" description="Pyridoxine 5'-phosphate oxidase dimerisation C-terminal" evidence="11">
    <location>
        <begin position="154"/>
        <end position="191"/>
    </location>
</feature>
<feature type="domain" description="Pyridoxamine 5'-phosphate oxidase N-terminal" evidence="10">
    <location>
        <begin position="8"/>
        <end position="120"/>
    </location>
</feature>
<protein>
    <recommendedName>
        <fullName evidence="6">pyridoxal 5'-phosphate synthase</fullName>
        <ecNumber evidence="6">1.4.3.5</ecNumber>
    </recommendedName>
</protein>
<organism evidence="12 13">
    <name type="scientific">Asbolus verrucosus</name>
    <name type="common">Desert ironclad beetle</name>
    <dbReference type="NCBI Taxonomy" id="1661398"/>
    <lineage>
        <taxon>Eukaryota</taxon>
        <taxon>Metazoa</taxon>
        <taxon>Ecdysozoa</taxon>
        <taxon>Arthropoda</taxon>
        <taxon>Hexapoda</taxon>
        <taxon>Insecta</taxon>
        <taxon>Pterygota</taxon>
        <taxon>Neoptera</taxon>
        <taxon>Endopterygota</taxon>
        <taxon>Coleoptera</taxon>
        <taxon>Polyphaga</taxon>
        <taxon>Cucujiformia</taxon>
        <taxon>Tenebrionidae</taxon>
        <taxon>Pimeliinae</taxon>
        <taxon>Asbolus</taxon>
    </lineage>
</organism>
<comment type="caution">
    <text evidence="12">The sequence shown here is derived from an EMBL/GenBank/DDBJ whole genome shotgun (WGS) entry which is preliminary data.</text>
</comment>
<dbReference type="GO" id="GO:0004733">
    <property type="term" value="F:pyridoxamine phosphate oxidase activity"/>
    <property type="evidence" value="ECO:0007669"/>
    <property type="project" value="UniProtKB-EC"/>
</dbReference>
<dbReference type="EC" id="1.4.3.5" evidence="6"/>
<comment type="pathway">
    <text evidence="3">Cofactor metabolism; pyridoxal 5'-phosphate salvage; pyridoxal 5'-phosphate from pyridoxamine 5'-phosphate: step 1/1.</text>
</comment>
<comment type="similarity">
    <text evidence="5">Belongs to the pyridoxamine 5'-phosphate oxidase family.</text>
</comment>
<sequence length="193" mass="22258">MFREWLDEAKQYGAHSSLMNLATATKNGKVSNRTVVVRDITATGNLVFTAQVKSNKMKDIMENPQVAATFLLLYIKDGKNIGKQIRFVGMAEKLPMERCKIYYEKEKLSAKIRSWICQNSGPVDWNQLKFEHDHLLKEVIEDKKALEMPDTLVAYKIVPSEIDFYFSSGNQIADRILFKKGSNAEWKYERLRA</sequence>
<comment type="cofactor">
    <cofactor evidence="1">
        <name>FMN</name>
        <dbReference type="ChEBI" id="CHEBI:58210"/>
    </cofactor>
</comment>
<dbReference type="SUPFAM" id="SSF50475">
    <property type="entry name" value="FMN-binding split barrel"/>
    <property type="match status" value="1"/>
</dbReference>
<dbReference type="Proteomes" id="UP000292052">
    <property type="component" value="Unassembled WGS sequence"/>
</dbReference>
<dbReference type="UniPathway" id="UPA01068">
    <property type="reaction ID" value="UER00304"/>
</dbReference>
<evidence type="ECO:0000256" key="3">
    <source>
        <dbReference type="ARBA" id="ARBA00004738"/>
    </source>
</evidence>
<gene>
    <name evidence="12" type="ORF">BDFB_000783</name>
</gene>
<dbReference type="InterPro" id="IPR012349">
    <property type="entry name" value="Split_barrel_FMN-bd"/>
</dbReference>
<keyword evidence="8" id="KW-0288">FMN</keyword>
<dbReference type="STRING" id="1661398.A0A482W6L0"/>
<comment type="function">
    <text evidence="2">Catalyzes the oxidation of either pyridoxine 5'-phosphate (PNP) or pyridoxamine 5'-phosphate (PMP) into pyridoxal 5'-phosphate (PLP).</text>
</comment>
<dbReference type="AlphaFoldDB" id="A0A482W6L0"/>
<proteinExistence type="inferred from homology"/>
<dbReference type="GO" id="GO:0010181">
    <property type="term" value="F:FMN binding"/>
    <property type="evidence" value="ECO:0007669"/>
    <property type="project" value="InterPro"/>
</dbReference>
<dbReference type="EMBL" id="QDEB01022918">
    <property type="protein sequence ID" value="RZC40810.1"/>
    <property type="molecule type" value="Genomic_DNA"/>
</dbReference>
<evidence type="ECO:0000313" key="13">
    <source>
        <dbReference type="Proteomes" id="UP000292052"/>
    </source>
</evidence>
<comment type="pathway">
    <text evidence="4">Cofactor metabolism; pyridoxal 5'-phosphate salvage; pyridoxal 5'-phosphate from pyridoxine 5'-phosphate: step 1/1.</text>
</comment>
<evidence type="ECO:0000256" key="8">
    <source>
        <dbReference type="ARBA" id="ARBA00022643"/>
    </source>
</evidence>
<evidence type="ECO:0000256" key="2">
    <source>
        <dbReference type="ARBA" id="ARBA00003691"/>
    </source>
</evidence>
<dbReference type="Gene3D" id="2.30.110.10">
    <property type="entry name" value="Electron Transport, Fmn-binding Protein, Chain A"/>
    <property type="match status" value="1"/>
</dbReference>
<evidence type="ECO:0000259" key="11">
    <source>
        <dbReference type="Pfam" id="PF10590"/>
    </source>
</evidence>
<dbReference type="PANTHER" id="PTHR10851:SF4">
    <property type="entry name" value="PYRIDOXAL 5'-PHOSPHATE SYNTHASE"/>
    <property type="match status" value="1"/>
</dbReference>
<evidence type="ECO:0000256" key="7">
    <source>
        <dbReference type="ARBA" id="ARBA00022630"/>
    </source>
</evidence>
<evidence type="ECO:0000256" key="5">
    <source>
        <dbReference type="ARBA" id="ARBA00007301"/>
    </source>
</evidence>
<dbReference type="InterPro" id="IPR000659">
    <property type="entry name" value="Pyridox_Oxase"/>
</dbReference>
<evidence type="ECO:0000256" key="1">
    <source>
        <dbReference type="ARBA" id="ARBA00001917"/>
    </source>
</evidence>